<evidence type="ECO:0000313" key="18">
    <source>
        <dbReference type="Proteomes" id="UP000009138"/>
    </source>
</evidence>
<sequence length="792" mass="91329">MDRLSSAKVYTKLDIRNAYHRIRIAKGDEWKTAFRTKYGLFEYTVMPFGLTNAPASFQSLINETLREFLDRFVVVYLDDILIFSEETAEHQHHVSLVLEKLREAKLYAKAEKCEFDVDRVDFLGFTISPTGISMDQSKVSTITAWPTPKSVHDVQVFLGFANFYRRFIKDYSKLTLPITALTKKNCIFTWSSDADAAFQGLKQAFTSAPILRHFDPNSQIIVETDASDSAVAGILSQYGTDNLLHPVAFYSRKLTISEANYDIYDKELLAIVNCFETWRHYLQGASHQIIVYTDHKNLEYFASTKSLNRRQARWSIFMNSFDFVITYRPGTKNPKADALTRRSDMAFEGGDSAKQPIQQMFRPEQLALNATFEVTPSNDLCDKIIELSRSDTKLLKLIDLVKSPSTIPCKLRKRIKRYAIDPESNLLLFDNLIYVPDNNELKLELLALHHDTSLAGHFGQAKTCELLSRNYYWPNMRRFVNRYVSNCPSCIRAKPSRQETQGQLRPLEIPNTPWSSISMDFIVGLPLSQNCDTIWVVVDRLTKMAHFIPCKDNITAEDLASLFIRHIFRLHGLPNSIVSDRGSLFTSKFWRSLLSLLKIESKMSTAFHPQTDGQTERTNSILEQYLRMYLNYQQDDWVPLLPLAEFSYNNAKQASTKVSPFLANYGFHPRFSFLHKGANPGIAATSENLCITLQNLHKDLQNELVLAQKQQATYYNEHHRPTPDYKVGEYVYLSGRNIRTLRPSEKLDYKRLGPFKILNKVGSHAYKLELPHSMKIQWVKIPHKRMMIFTYF</sequence>
<dbReference type="InterPro" id="IPR056924">
    <property type="entry name" value="SH3_Tf2-1"/>
</dbReference>
<dbReference type="FunCoup" id="I1BPX4">
    <property type="interactions" value="2"/>
</dbReference>
<evidence type="ECO:0000256" key="11">
    <source>
        <dbReference type="ARBA" id="ARBA00022918"/>
    </source>
</evidence>
<dbReference type="InterPro" id="IPR001584">
    <property type="entry name" value="Integrase_cat-core"/>
</dbReference>
<dbReference type="Pfam" id="PF17917">
    <property type="entry name" value="RT_RNaseH"/>
    <property type="match status" value="1"/>
</dbReference>
<evidence type="ECO:0000256" key="13">
    <source>
        <dbReference type="ARBA" id="ARBA00023125"/>
    </source>
</evidence>
<keyword evidence="1" id="KW-0645">Protease</keyword>
<dbReference type="FunFam" id="3.30.420.10:FF:000032">
    <property type="entry name" value="Retrovirus-related Pol polyprotein from transposon 297-like Protein"/>
    <property type="match status" value="1"/>
</dbReference>
<dbReference type="InterPro" id="IPR050951">
    <property type="entry name" value="Retrovirus_Pol_polyprotein"/>
</dbReference>
<dbReference type="GO" id="GO:0004190">
    <property type="term" value="F:aspartic-type endopeptidase activity"/>
    <property type="evidence" value="ECO:0007669"/>
    <property type="project" value="UniProtKB-KW"/>
</dbReference>
<dbReference type="SUPFAM" id="SSF56672">
    <property type="entry name" value="DNA/RNA polymerases"/>
    <property type="match status" value="1"/>
</dbReference>
<evidence type="ECO:0000256" key="5">
    <source>
        <dbReference type="ARBA" id="ARBA00022723"/>
    </source>
</evidence>
<dbReference type="Pfam" id="PF17921">
    <property type="entry name" value="Integrase_H2C2"/>
    <property type="match status" value="1"/>
</dbReference>
<evidence type="ECO:0000313" key="17">
    <source>
        <dbReference type="EMBL" id="EIE78254.1"/>
    </source>
</evidence>
<dbReference type="InterPro" id="IPR000477">
    <property type="entry name" value="RT_dom"/>
</dbReference>
<accession>I1BPX4</accession>
<gene>
    <name evidence="17" type="ORF">RO3G_02958</name>
</gene>
<keyword evidence="8" id="KW-0378">Hydrolase</keyword>
<dbReference type="EMBL" id="CH476733">
    <property type="protein sequence ID" value="EIE78254.1"/>
    <property type="molecule type" value="Genomic_DNA"/>
</dbReference>
<dbReference type="Gene3D" id="1.10.340.70">
    <property type="match status" value="1"/>
</dbReference>
<organism evidence="17 18">
    <name type="scientific">Rhizopus delemar (strain RA 99-880 / ATCC MYA-4621 / FGSC 9543 / NRRL 43880)</name>
    <name type="common">Mucormycosis agent</name>
    <name type="synonym">Rhizopus arrhizus var. delemar</name>
    <dbReference type="NCBI Taxonomy" id="246409"/>
    <lineage>
        <taxon>Eukaryota</taxon>
        <taxon>Fungi</taxon>
        <taxon>Fungi incertae sedis</taxon>
        <taxon>Mucoromycota</taxon>
        <taxon>Mucoromycotina</taxon>
        <taxon>Mucoromycetes</taxon>
        <taxon>Mucorales</taxon>
        <taxon>Mucorineae</taxon>
        <taxon>Rhizopodaceae</taxon>
        <taxon>Rhizopus</taxon>
    </lineage>
</organism>
<evidence type="ECO:0000256" key="2">
    <source>
        <dbReference type="ARBA" id="ARBA00022679"/>
    </source>
</evidence>
<dbReference type="PROSITE" id="PS50994">
    <property type="entry name" value="INTEGRASE"/>
    <property type="match status" value="1"/>
</dbReference>
<dbReference type="GeneID" id="93609930"/>
<keyword evidence="18" id="KW-1185">Reference proteome</keyword>
<name>I1BPX4_RHIO9</name>
<dbReference type="AlphaFoldDB" id="I1BPX4"/>
<dbReference type="InterPro" id="IPR041373">
    <property type="entry name" value="RT_RNaseH"/>
</dbReference>
<keyword evidence="7" id="KW-0255">Endonuclease</keyword>
<dbReference type="OrthoDB" id="2447685at2759"/>
<reference evidence="17 18" key="1">
    <citation type="journal article" date="2009" name="PLoS Genet.">
        <title>Genomic analysis of the basal lineage fungus Rhizopus oryzae reveals a whole-genome duplication.</title>
        <authorList>
            <person name="Ma L.-J."/>
            <person name="Ibrahim A.S."/>
            <person name="Skory C."/>
            <person name="Grabherr M.G."/>
            <person name="Burger G."/>
            <person name="Butler M."/>
            <person name="Elias M."/>
            <person name="Idnurm A."/>
            <person name="Lang B.F."/>
            <person name="Sone T."/>
            <person name="Abe A."/>
            <person name="Calvo S.E."/>
            <person name="Corrochano L.M."/>
            <person name="Engels R."/>
            <person name="Fu J."/>
            <person name="Hansberg W."/>
            <person name="Kim J.-M."/>
            <person name="Kodira C.D."/>
            <person name="Koehrsen M.J."/>
            <person name="Liu B."/>
            <person name="Miranda-Saavedra D."/>
            <person name="O'Leary S."/>
            <person name="Ortiz-Castellanos L."/>
            <person name="Poulter R."/>
            <person name="Rodriguez-Romero J."/>
            <person name="Ruiz-Herrera J."/>
            <person name="Shen Y.-Q."/>
            <person name="Zeng Q."/>
            <person name="Galagan J."/>
            <person name="Birren B.W."/>
            <person name="Cuomo C.A."/>
            <person name="Wickes B.L."/>
        </authorList>
    </citation>
    <scope>NUCLEOTIDE SEQUENCE [LARGE SCALE GENOMIC DNA]</scope>
    <source>
        <strain evidence="18">RA 99-880 / ATCC MYA-4621 / FGSC 9543 / NRRL 43880</strain>
    </source>
</reference>
<dbReference type="InterPro" id="IPR043502">
    <property type="entry name" value="DNA/RNA_pol_sf"/>
</dbReference>
<keyword evidence="5" id="KW-0479">Metal-binding</keyword>
<dbReference type="PROSITE" id="PS50878">
    <property type="entry name" value="RT_POL"/>
    <property type="match status" value="1"/>
</dbReference>
<dbReference type="GO" id="GO:0003887">
    <property type="term" value="F:DNA-directed DNA polymerase activity"/>
    <property type="evidence" value="ECO:0007669"/>
    <property type="project" value="UniProtKB-KW"/>
</dbReference>
<evidence type="ECO:0000256" key="3">
    <source>
        <dbReference type="ARBA" id="ARBA00022695"/>
    </source>
</evidence>
<dbReference type="GO" id="GO:0006310">
    <property type="term" value="P:DNA recombination"/>
    <property type="evidence" value="ECO:0007669"/>
    <property type="project" value="UniProtKB-KW"/>
</dbReference>
<evidence type="ECO:0000256" key="7">
    <source>
        <dbReference type="ARBA" id="ARBA00022759"/>
    </source>
</evidence>
<dbReference type="Gene3D" id="3.30.420.10">
    <property type="entry name" value="Ribonuclease H-like superfamily/Ribonuclease H"/>
    <property type="match status" value="1"/>
</dbReference>
<keyword evidence="3" id="KW-0548">Nucleotidyltransferase</keyword>
<feature type="domain" description="Reverse transcriptase" evidence="15">
    <location>
        <begin position="1"/>
        <end position="127"/>
    </location>
</feature>
<evidence type="ECO:0000256" key="12">
    <source>
        <dbReference type="ARBA" id="ARBA00022932"/>
    </source>
</evidence>
<keyword evidence="10" id="KW-0229">DNA integration</keyword>
<dbReference type="Gene3D" id="3.10.10.10">
    <property type="entry name" value="HIV Type 1 Reverse Transcriptase, subunit A, domain 1"/>
    <property type="match status" value="1"/>
</dbReference>
<dbReference type="PANTHER" id="PTHR37984:SF5">
    <property type="entry name" value="PROTEIN NYNRIN-LIKE"/>
    <property type="match status" value="1"/>
</dbReference>
<dbReference type="eggNOG" id="KOG0017">
    <property type="taxonomic scope" value="Eukaryota"/>
</dbReference>
<dbReference type="InterPro" id="IPR036397">
    <property type="entry name" value="RNaseH_sf"/>
</dbReference>
<dbReference type="OMA" id="PIGHFEY"/>
<dbReference type="CDD" id="cd09274">
    <property type="entry name" value="RNase_HI_RT_Ty3"/>
    <property type="match status" value="1"/>
</dbReference>
<feature type="domain" description="Integrase catalytic" evidence="16">
    <location>
        <begin position="509"/>
        <end position="668"/>
    </location>
</feature>
<dbReference type="InterPro" id="IPR041588">
    <property type="entry name" value="Integrase_H2C2"/>
</dbReference>
<dbReference type="GO" id="GO:0003677">
    <property type="term" value="F:DNA binding"/>
    <property type="evidence" value="ECO:0007669"/>
    <property type="project" value="UniProtKB-KW"/>
</dbReference>
<dbReference type="GO" id="GO:0004519">
    <property type="term" value="F:endonuclease activity"/>
    <property type="evidence" value="ECO:0007669"/>
    <property type="project" value="UniProtKB-KW"/>
</dbReference>
<dbReference type="GO" id="GO:0006508">
    <property type="term" value="P:proteolysis"/>
    <property type="evidence" value="ECO:0007669"/>
    <property type="project" value="UniProtKB-KW"/>
</dbReference>
<keyword evidence="13" id="KW-0238">DNA-binding</keyword>
<dbReference type="InterPro" id="IPR043128">
    <property type="entry name" value="Rev_trsase/Diguanyl_cyclase"/>
</dbReference>
<dbReference type="Gene3D" id="3.30.70.270">
    <property type="match status" value="2"/>
</dbReference>
<evidence type="ECO:0000256" key="8">
    <source>
        <dbReference type="ARBA" id="ARBA00022801"/>
    </source>
</evidence>
<dbReference type="STRING" id="246409.I1BPX4"/>
<dbReference type="Pfam" id="PF24626">
    <property type="entry name" value="SH3_Tf2-1"/>
    <property type="match status" value="1"/>
</dbReference>
<dbReference type="GO" id="GO:0003964">
    <property type="term" value="F:RNA-directed DNA polymerase activity"/>
    <property type="evidence" value="ECO:0007669"/>
    <property type="project" value="UniProtKB-KW"/>
</dbReference>
<dbReference type="InterPro" id="IPR012337">
    <property type="entry name" value="RNaseH-like_sf"/>
</dbReference>
<dbReference type="FunFam" id="3.10.20.370:FF:000003">
    <property type="entry name" value="Transposon Tf2-6 polyprotein"/>
    <property type="match status" value="1"/>
</dbReference>
<dbReference type="FunFam" id="3.30.70.270:FF:000020">
    <property type="entry name" value="Transposon Tf2-6 polyprotein-like Protein"/>
    <property type="match status" value="1"/>
</dbReference>
<dbReference type="VEuPathDB" id="FungiDB:RO3G_02958"/>
<evidence type="ECO:0000256" key="4">
    <source>
        <dbReference type="ARBA" id="ARBA00022722"/>
    </source>
</evidence>
<evidence type="ECO:0000256" key="9">
    <source>
        <dbReference type="ARBA" id="ARBA00022842"/>
    </source>
</evidence>
<dbReference type="RefSeq" id="XP_067513650.1">
    <property type="nucleotide sequence ID" value="XM_067657549.1"/>
</dbReference>
<protein>
    <recommendedName>
        <fullName evidence="19">Integrase catalytic domain-containing protein</fullName>
    </recommendedName>
</protein>
<keyword evidence="9" id="KW-0460">Magnesium</keyword>
<evidence type="ECO:0008006" key="19">
    <source>
        <dbReference type="Google" id="ProtNLM"/>
    </source>
</evidence>
<proteinExistence type="predicted"/>
<dbReference type="Pfam" id="PF00665">
    <property type="entry name" value="rve"/>
    <property type="match status" value="1"/>
</dbReference>
<keyword evidence="2" id="KW-0808">Transferase</keyword>
<dbReference type="SUPFAM" id="SSF53098">
    <property type="entry name" value="Ribonuclease H-like"/>
    <property type="match status" value="1"/>
</dbReference>
<evidence type="ECO:0000256" key="10">
    <source>
        <dbReference type="ARBA" id="ARBA00022908"/>
    </source>
</evidence>
<dbReference type="InParanoid" id="I1BPX4"/>
<dbReference type="GO" id="GO:0015074">
    <property type="term" value="P:DNA integration"/>
    <property type="evidence" value="ECO:0007669"/>
    <property type="project" value="UniProtKB-KW"/>
</dbReference>
<dbReference type="Pfam" id="PF00078">
    <property type="entry name" value="RVT_1"/>
    <property type="match status" value="1"/>
</dbReference>
<dbReference type="GO" id="GO:0046872">
    <property type="term" value="F:metal ion binding"/>
    <property type="evidence" value="ECO:0007669"/>
    <property type="project" value="UniProtKB-KW"/>
</dbReference>
<dbReference type="GO" id="GO:0005634">
    <property type="term" value="C:nucleus"/>
    <property type="evidence" value="ECO:0007669"/>
    <property type="project" value="UniProtKB-ARBA"/>
</dbReference>
<keyword evidence="4" id="KW-0540">Nuclease</keyword>
<keyword evidence="12" id="KW-0239">DNA-directed DNA polymerase</keyword>
<dbReference type="CDD" id="cd01647">
    <property type="entry name" value="RT_LTR"/>
    <property type="match status" value="1"/>
</dbReference>
<keyword evidence="11" id="KW-0695">RNA-directed DNA polymerase</keyword>
<evidence type="ECO:0000256" key="14">
    <source>
        <dbReference type="ARBA" id="ARBA00023172"/>
    </source>
</evidence>
<keyword evidence="14" id="KW-0233">DNA recombination</keyword>
<evidence type="ECO:0000256" key="6">
    <source>
        <dbReference type="ARBA" id="ARBA00022750"/>
    </source>
</evidence>
<evidence type="ECO:0000259" key="16">
    <source>
        <dbReference type="PROSITE" id="PS50994"/>
    </source>
</evidence>
<evidence type="ECO:0000259" key="15">
    <source>
        <dbReference type="PROSITE" id="PS50878"/>
    </source>
</evidence>
<evidence type="ECO:0000256" key="1">
    <source>
        <dbReference type="ARBA" id="ARBA00022670"/>
    </source>
</evidence>
<dbReference type="PANTHER" id="PTHR37984">
    <property type="entry name" value="PROTEIN CBG26694"/>
    <property type="match status" value="1"/>
</dbReference>
<keyword evidence="6" id="KW-0064">Aspartyl protease</keyword>
<dbReference type="Proteomes" id="UP000009138">
    <property type="component" value="Unassembled WGS sequence"/>
</dbReference>